<keyword evidence="3" id="KW-1003">Cell membrane</keyword>
<dbReference type="OMA" id="KLMFNYQ"/>
<dbReference type="OrthoDB" id="205603at2157"/>
<dbReference type="InterPro" id="IPR052049">
    <property type="entry name" value="Electron_transfer_protein"/>
</dbReference>
<evidence type="ECO:0000256" key="7">
    <source>
        <dbReference type="SAM" id="Phobius"/>
    </source>
</evidence>
<keyword evidence="6 7" id="KW-0472">Membrane</keyword>
<feature type="transmembrane region" description="Helical" evidence="7">
    <location>
        <begin position="62"/>
        <end position="84"/>
    </location>
</feature>
<evidence type="ECO:0000256" key="3">
    <source>
        <dbReference type="ARBA" id="ARBA00022475"/>
    </source>
</evidence>
<evidence type="ECO:0000256" key="6">
    <source>
        <dbReference type="ARBA" id="ARBA00023136"/>
    </source>
</evidence>
<dbReference type="PANTHER" id="PTHR34856">
    <property type="entry name" value="PROTEIN NRFD"/>
    <property type="match status" value="1"/>
</dbReference>
<dbReference type="RefSeq" id="WP_015233594.1">
    <property type="nucleotide sequence ID" value="NZ_FORO01000004.1"/>
</dbReference>
<feature type="transmembrane region" description="Helical" evidence="7">
    <location>
        <begin position="205"/>
        <end position="230"/>
    </location>
</feature>
<reference evidence="8 9" key="1">
    <citation type="submission" date="2016-10" db="EMBL/GenBank/DDBJ databases">
        <authorList>
            <person name="de Groot N.N."/>
        </authorList>
    </citation>
    <scope>NUCLEOTIDE SEQUENCE [LARGE SCALE GENOMIC DNA]</scope>
    <source>
        <strain evidence="8 9">SP2</strain>
    </source>
</reference>
<sequence length="358" mass="38680">MIEQMDGLIWLPEGHWDWKIIVYLFFGGLAGGAYLTGLLADVMGYRSSDESLADSMRDTTRWGMLAAIVAIAVGGIVLFSHLGAPLRALLFPVLFVNFGSWLVIGTYTLILFTLIAVIQLFWLVWGHDDGERPSMFLRQITGWIEETVGLPIDTWLARLATWSNPGTTGRLAVHVVGAFFSVLLVVYTALLLSDVSWLVPAWDGTLLPFLFLASGLSIGMAATAGLTVVFEGLEGTRITTFSLIDDAVILFEIVVLALLVSALASGGPASLASYELLMNDYALLFWGGVVAVGLVLPLVLSGALLVVERQKDVHGDDGLRKMVRRVYTTKFTFVVLGGLALRFLALMMGVSAPLAAPV</sequence>
<name>A0A1I3KGG8_9EURY</name>
<evidence type="ECO:0000256" key="1">
    <source>
        <dbReference type="ARBA" id="ARBA00004651"/>
    </source>
</evidence>
<dbReference type="EMBL" id="FORO01000004">
    <property type="protein sequence ID" value="SFI71557.1"/>
    <property type="molecule type" value="Genomic_DNA"/>
</dbReference>
<dbReference type="InterPro" id="IPR005614">
    <property type="entry name" value="NrfD-like"/>
</dbReference>
<evidence type="ECO:0000313" key="9">
    <source>
        <dbReference type="Proteomes" id="UP000182829"/>
    </source>
</evidence>
<gene>
    <name evidence="8" type="ORF">SAMN05443661_10448</name>
</gene>
<dbReference type="Gene3D" id="1.20.1630.10">
    <property type="entry name" value="Formate dehydrogenase/DMSO reductase domain"/>
    <property type="match status" value="1"/>
</dbReference>
<feature type="transmembrane region" description="Helical" evidence="7">
    <location>
        <begin position="284"/>
        <end position="307"/>
    </location>
</feature>
<evidence type="ECO:0000256" key="4">
    <source>
        <dbReference type="ARBA" id="ARBA00022692"/>
    </source>
</evidence>
<organism evidence="8 9">
    <name type="scientific">Natronobacterium gregoryi</name>
    <dbReference type="NCBI Taxonomy" id="44930"/>
    <lineage>
        <taxon>Archaea</taxon>
        <taxon>Methanobacteriati</taxon>
        <taxon>Methanobacteriota</taxon>
        <taxon>Stenosarchaea group</taxon>
        <taxon>Halobacteria</taxon>
        <taxon>Halobacteriales</taxon>
        <taxon>Natrialbaceae</taxon>
        <taxon>Natronobacterium</taxon>
    </lineage>
</organism>
<dbReference type="PANTHER" id="PTHR34856:SF2">
    <property type="entry name" value="PROTEIN NRFD"/>
    <property type="match status" value="1"/>
</dbReference>
<evidence type="ECO:0000256" key="5">
    <source>
        <dbReference type="ARBA" id="ARBA00022989"/>
    </source>
</evidence>
<comment type="subcellular location">
    <subcellularLocation>
        <location evidence="1">Cell membrane</location>
        <topology evidence="1">Multi-pass membrane protein</topology>
    </subcellularLocation>
</comment>
<accession>A0A1I3KGG8</accession>
<dbReference type="GO" id="GO:0005886">
    <property type="term" value="C:plasma membrane"/>
    <property type="evidence" value="ECO:0007669"/>
    <property type="project" value="UniProtKB-SubCell"/>
</dbReference>
<feature type="transmembrane region" description="Helical" evidence="7">
    <location>
        <begin position="20"/>
        <end position="42"/>
    </location>
</feature>
<dbReference type="AlphaFoldDB" id="A0A1I3KGG8"/>
<feature type="transmembrane region" description="Helical" evidence="7">
    <location>
        <begin position="171"/>
        <end position="193"/>
    </location>
</feature>
<dbReference type="Proteomes" id="UP000182829">
    <property type="component" value="Unassembled WGS sequence"/>
</dbReference>
<evidence type="ECO:0000313" key="8">
    <source>
        <dbReference type="EMBL" id="SFI71557.1"/>
    </source>
</evidence>
<feature type="transmembrane region" description="Helical" evidence="7">
    <location>
        <begin position="327"/>
        <end position="350"/>
    </location>
</feature>
<proteinExistence type="inferred from homology"/>
<comment type="similarity">
    <text evidence="2">Belongs to the NrfD family.</text>
</comment>
<keyword evidence="5 7" id="KW-1133">Transmembrane helix</keyword>
<evidence type="ECO:0000256" key="2">
    <source>
        <dbReference type="ARBA" id="ARBA00008929"/>
    </source>
</evidence>
<feature type="transmembrane region" description="Helical" evidence="7">
    <location>
        <begin position="242"/>
        <end position="264"/>
    </location>
</feature>
<dbReference type="GeneID" id="14208145"/>
<feature type="transmembrane region" description="Helical" evidence="7">
    <location>
        <begin position="104"/>
        <end position="125"/>
    </location>
</feature>
<protein>
    <submittedName>
        <fullName evidence="8">Protein NrfD</fullName>
    </submittedName>
</protein>
<keyword evidence="4 7" id="KW-0812">Transmembrane</keyword>
<dbReference type="Pfam" id="PF03916">
    <property type="entry name" value="NrfD"/>
    <property type="match status" value="1"/>
</dbReference>